<gene>
    <name evidence="1" type="ORF">GDO81_008996</name>
</gene>
<protein>
    <submittedName>
        <fullName evidence="1">Uncharacterized protein</fullName>
    </submittedName>
</protein>
<accession>A0AAV7BMT8</accession>
<dbReference type="Proteomes" id="UP000824782">
    <property type="component" value="Unassembled WGS sequence"/>
</dbReference>
<dbReference type="AlphaFoldDB" id="A0AAV7BMT8"/>
<evidence type="ECO:0000313" key="2">
    <source>
        <dbReference type="Proteomes" id="UP000824782"/>
    </source>
</evidence>
<evidence type="ECO:0000313" key="1">
    <source>
        <dbReference type="EMBL" id="KAG8574002.1"/>
    </source>
</evidence>
<proteinExistence type="predicted"/>
<sequence>MAKIEKQLLQYCVQEWHFIVLVFQRSPFVLTRTHCQRSPYPTHRAVRRRHGLSTGGGRHLIASNITQRCVKREKRQKNIKQSLEIIGRSEDNVYLQQILSF</sequence>
<name>A0AAV7BMT8_ENGPU</name>
<reference evidence="1" key="1">
    <citation type="thesis" date="2020" institute="ProQuest LLC" country="789 East Eisenhower Parkway, Ann Arbor, MI, USA">
        <title>Comparative Genomics and Chromosome Evolution.</title>
        <authorList>
            <person name="Mudd A.B."/>
        </authorList>
    </citation>
    <scope>NUCLEOTIDE SEQUENCE</scope>
    <source>
        <strain evidence="1">237g6f4</strain>
        <tissue evidence="1">Blood</tissue>
    </source>
</reference>
<keyword evidence="2" id="KW-1185">Reference proteome</keyword>
<dbReference type="EMBL" id="WNYA01000004">
    <property type="protein sequence ID" value="KAG8574002.1"/>
    <property type="molecule type" value="Genomic_DNA"/>
</dbReference>
<comment type="caution">
    <text evidence="1">The sequence shown here is derived from an EMBL/GenBank/DDBJ whole genome shotgun (WGS) entry which is preliminary data.</text>
</comment>
<organism evidence="1 2">
    <name type="scientific">Engystomops pustulosus</name>
    <name type="common">Tungara frog</name>
    <name type="synonym">Physalaemus pustulosus</name>
    <dbReference type="NCBI Taxonomy" id="76066"/>
    <lineage>
        <taxon>Eukaryota</taxon>
        <taxon>Metazoa</taxon>
        <taxon>Chordata</taxon>
        <taxon>Craniata</taxon>
        <taxon>Vertebrata</taxon>
        <taxon>Euteleostomi</taxon>
        <taxon>Amphibia</taxon>
        <taxon>Batrachia</taxon>
        <taxon>Anura</taxon>
        <taxon>Neobatrachia</taxon>
        <taxon>Hyloidea</taxon>
        <taxon>Leptodactylidae</taxon>
        <taxon>Leiuperinae</taxon>
        <taxon>Engystomops</taxon>
    </lineage>
</organism>